<dbReference type="EMBL" id="JAVFWL010000005">
    <property type="protein sequence ID" value="KAK6753053.1"/>
    <property type="molecule type" value="Genomic_DNA"/>
</dbReference>
<keyword evidence="1" id="KW-1133">Transmembrane helix</keyword>
<sequence>MQRRLLEYPEQESDCTCNCYRNTLIFQNSLEETVVIAKIGKQRRIVVKQNGGENFTCKNTVDVQFEGGTRIRSRANTLELNVNGEVMRENSENSLSSPRGSRTLSVIRHDSTNGSLGTTTVSENRQNLNIDNTQTWSAFNPKRQFYVLKAVFIILCLIDIMHWAYLLRDDTVENPNSWRFYKKFQSFDVYYLVARMFGDIFTCFLGLGAAMWTRKFIMTLPCTMIQLLFLFIRAAVWTARGYNKTLLHVESTKEDRMFVACEFILPTVWVVLSILIVRTMKQLRSYEQLHGYAHPPVIVLTVKNDDNDESVQIEIA</sequence>
<keyword evidence="3" id="KW-1185">Reference proteome</keyword>
<gene>
    <name evidence="2" type="primary">Necator_chrV.g17366</name>
    <name evidence="2" type="ORF">RB195_012577</name>
</gene>
<reference evidence="2 3" key="1">
    <citation type="submission" date="2023-08" db="EMBL/GenBank/DDBJ databases">
        <title>A Necator americanus chromosomal reference genome.</title>
        <authorList>
            <person name="Ilik V."/>
            <person name="Petrzelkova K.J."/>
            <person name="Pardy F."/>
            <person name="Fuh T."/>
            <person name="Niatou-Singa F.S."/>
            <person name="Gouil Q."/>
            <person name="Baker L."/>
            <person name="Ritchie M.E."/>
            <person name="Jex A.R."/>
            <person name="Gazzola D."/>
            <person name="Li H."/>
            <person name="Toshio Fujiwara R."/>
            <person name="Zhan B."/>
            <person name="Aroian R.V."/>
            <person name="Pafco B."/>
            <person name="Schwarz E.M."/>
        </authorList>
    </citation>
    <scope>NUCLEOTIDE SEQUENCE [LARGE SCALE GENOMIC DNA]</scope>
    <source>
        <strain evidence="2 3">Aroian</strain>
        <tissue evidence="2">Whole animal</tissue>
    </source>
</reference>
<feature type="transmembrane region" description="Helical" evidence="1">
    <location>
        <begin position="257"/>
        <end position="277"/>
    </location>
</feature>
<evidence type="ECO:0000313" key="3">
    <source>
        <dbReference type="Proteomes" id="UP001303046"/>
    </source>
</evidence>
<comment type="caution">
    <text evidence="2">The sequence shown here is derived from an EMBL/GenBank/DDBJ whole genome shotgun (WGS) entry which is preliminary data.</text>
</comment>
<organism evidence="2 3">
    <name type="scientific">Necator americanus</name>
    <name type="common">Human hookworm</name>
    <dbReference type="NCBI Taxonomy" id="51031"/>
    <lineage>
        <taxon>Eukaryota</taxon>
        <taxon>Metazoa</taxon>
        <taxon>Ecdysozoa</taxon>
        <taxon>Nematoda</taxon>
        <taxon>Chromadorea</taxon>
        <taxon>Rhabditida</taxon>
        <taxon>Rhabditina</taxon>
        <taxon>Rhabditomorpha</taxon>
        <taxon>Strongyloidea</taxon>
        <taxon>Ancylostomatidae</taxon>
        <taxon>Bunostominae</taxon>
        <taxon>Necator</taxon>
    </lineage>
</organism>
<keyword evidence="1" id="KW-0812">Transmembrane</keyword>
<evidence type="ECO:0000313" key="2">
    <source>
        <dbReference type="EMBL" id="KAK6753053.1"/>
    </source>
</evidence>
<feature type="transmembrane region" description="Helical" evidence="1">
    <location>
        <begin position="189"/>
        <end position="209"/>
    </location>
</feature>
<dbReference type="Proteomes" id="UP001303046">
    <property type="component" value="Unassembled WGS sequence"/>
</dbReference>
<feature type="transmembrane region" description="Helical" evidence="1">
    <location>
        <begin position="216"/>
        <end position="237"/>
    </location>
</feature>
<proteinExistence type="predicted"/>
<feature type="transmembrane region" description="Helical" evidence="1">
    <location>
        <begin position="146"/>
        <end position="165"/>
    </location>
</feature>
<evidence type="ECO:0000256" key="1">
    <source>
        <dbReference type="SAM" id="Phobius"/>
    </source>
</evidence>
<protein>
    <submittedName>
        <fullName evidence="2">Uncharacterized protein</fullName>
    </submittedName>
</protein>
<accession>A0ABR1DS83</accession>
<name>A0ABR1DS83_NECAM</name>
<keyword evidence="1" id="KW-0472">Membrane</keyword>